<keyword evidence="3" id="KW-0614">Plasmid</keyword>
<feature type="domain" description="Lin1244/Lin1753-like N-terminal" evidence="2">
    <location>
        <begin position="10"/>
        <end position="99"/>
    </location>
</feature>
<dbReference type="Pfam" id="PF14297">
    <property type="entry name" value="Lin1244_N"/>
    <property type="match status" value="1"/>
</dbReference>
<protein>
    <submittedName>
        <fullName evidence="3">DUF4373 domain-containing protein</fullName>
    </submittedName>
</protein>
<proteinExistence type="predicted"/>
<feature type="region of interest" description="Disordered" evidence="1">
    <location>
        <begin position="107"/>
        <end position="131"/>
    </location>
</feature>
<sequence length="304" mass="35727">MGGLAKDAYYFSHDSNARHDPKILAMRSVYGSEGYGWYWILIETFREQENYKLKITKHVYNALAMQMQCNAEQAQCYVNDCINEFELFETDGDFIWSNSLLKRMQNKEEKSEKARKAAQARWNKNKGNQGLEVNKESECNAGAMQTQCESNTLKESKGKESKRNKKDINNIPVKLKFDVDSTQYRLANYLKNYILKNNPKAKVPGLKDMDKWSVHIDRLIRLDGRTEDEIKKVIQWCQKDSFWMTNILSTKKLREKFDTLFLQMNNERTKKGYGRGKQFETNTEKIMDSMDSIQRFLEMEEEDG</sequence>
<dbReference type="AlphaFoldDB" id="A0A5C0SJ84"/>
<reference evidence="3 4" key="1">
    <citation type="submission" date="2019-07" db="EMBL/GenBank/DDBJ databases">
        <title>Complete genome of Crassaminicella thermophila SY095.</title>
        <authorList>
            <person name="Li X."/>
        </authorList>
    </citation>
    <scope>NUCLEOTIDE SEQUENCE [LARGE SCALE GENOMIC DNA]</scope>
    <source>
        <strain evidence="3 4">SY095</strain>
        <plasmid evidence="4">pct01</plasmid>
    </source>
</reference>
<gene>
    <name evidence="3" type="ORF">FQB35_15640</name>
</gene>
<name>A0A5C0SJ84_CRATE</name>
<evidence type="ECO:0000313" key="4">
    <source>
        <dbReference type="Proteomes" id="UP000324646"/>
    </source>
</evidence>
<dbReference type="EMBL" id="CP042244">
    <property type="protein sequence ID" value="QEK13757.1"/>
    <property type="molecule type" value="Genomic_DNA"/>
</dbReference>
<geneLocation type="plasmid" evidence="4">
    <name>pct01</name>
</geneLocation>
<dbReference type="KEGG" id="crs:FQB35_15640"/>
<evidence type="ECO:0000256" key="1">
    <source>
        <dbReference type="SAM" id="MobiDB-lite"/>
    </source>
</evidence>
<keyword evidence="4" id="KW-1185">Reference proteome</keyword>
<evidence type="ECO:0000313" key="3">
    <source>
        <dbReference type="EMBL" id="QEK13757.1"/>
    </source>
</evidence>
<accession>A0A5C0SJ84</accession>
<dbReference type="OrthoDB" id="1937552at2"/>
<evidence type="ECO:0000259" key="2">
    <source>
        <dbReference type="Pfam" id="PF14297"/>
    </source>
</evidence>
<dbReference type="InterPro" id="IPR025400">
    <property type="entry name" value="Lin1244/Lin1753-like_N"/>
</dbReference>
<organism evidence="3 4">
    <name type="scientific">Crassaminicella thermophila</name>
    <dbReference type="NCBI Taxonomy" id="2599308"/>
    <lineage>
        <taxon>Bacteria</taxon>
        <taxon>Bacillati</taxon>
        <taxon>Bacillota</taxon>
        <taxon>Clostridia</taxon>
        <taxon>Eubacteriales</taxon>
        <taxon>Clostridiaceae</taxon>
        <taxon>Crassaminicella</taxon>
    </lineage>
</organism>
<dbReference type="Proteomes" id="UP000324646">
    <property type="component" value="Plasmid pCT01"/>
</dbReference>